<name>A0A9P0EQ39_9HYPO</name>
<gene>
    <name evidence="2" type="ORF">CSOL1703_00008459</name>
</gene>
<comment type="caution">
    <text evidence="2">The sequence shown here is derived from an EMBL/GenBank/DDBJ whole genome shotgun (WGS) entry which is preliminary data.</text>
</comment>
<evidence type="ECO:0000313" key="2">
    <source>
        <dbReference type="EMBL" id="CAH0057982.1"/>
    </source>
</evidence>
<protein>
    <submittedName>
        <fullName evidence="2">Uncharacterized protein</fullName>
    </submittedName>
</protein>
<feature type="region of interest" description="Disordered" evidence="1">
    <location>
        <begin position="1"/>
        <end position="23"/>
    </location>
</feature>
<dbReference type="EMBL" id="CABFOC020000082">
    <property type="protein sequence ID" value="CAH0057982.1"/>
    <property type="molecule type" value="Genomic_DNA"/>
</dbReference>
<organism evidence="2 3">
    <name type="scientific">Clonostachys solani</name>
    <dbReference type="NCBI Taxonomy" id="160281"/>
    <lineage>
        <taxon>Eukaryota</taxon>
        <taxon>Fungi</taxon>
        <taxon>Dikarya</taxon>
        <taxon>Ascomycota</taxon>
        <taxon>Pezizomycotina</taxon>
        <taxon>Sordariomycetes</taxon>
        <taxon>Hypocreomycetidae</taxon>
        <taxon>Hypocreales</taxon>
        <taxon>Bionectriaceae</taxon>
        <taxon>Clonostachys</taxon>
    </lineage>
</organism>
<feature type="compositionally biased region" description="Polar residues" evidence="1">
    <location>
        <begin position="8"/>
        <end position="23"/>
    </location>
</feature>
<accession>A0A9P0EQ39</accession>
<evidence type="ECO:0000256" key="1">
    <source>
        <dbReference type="SAM" id="MobiDB-lite"/>
    </source>
</evidence>
<proteinExistence type="predicted"/>
<reference evidence="3" key="1">
    <citation type="submission" date="2019-06" db="EMBL/GenBank/DDBJ databases">
        <authorList>
            <person name="Broberg M."/>
        </authorList>
    </citation>
    <scope>NUCLEOTIDE SEQUENCE [LARGE SCALE GENOMIC DNA]</scope>
</reference>
<keyword evidence="3" id="KW-1185">Reference proteome</keyword>
<reference evidence="2 3" key="2">
    <citation type="submission" date="2021-10" db="EMBL/GenBank/DDBJ databases">
        <authorList>
            <person name="Piombo E."/>
        </authorList>
    </citation>
    <scope>NUCLEOTIDE SEQUENCE [LARGE SCALE GENOMIC DNA]</scope>
</reference>
<sequence length="113" mass="11987">MPGHPANAGNTRSSNRAKNGEATVQGQEALNWLLRDEIAAFERFKDPAEQQLTALGGPIVAGPAPIPVAEAATRNFTSFFAPEPAPSSSPLSYHIYFDVLSASLIIGRKLGVQ</sequence>
<evidence type="ECO:0000313" key="3">
    <source>
        <dbReference type="Proteomes" id="UP000775872"/>
    </source>
</evidence>
<dbReference type="AlphaFoldDB" id="A0A9P0EQ39"/>
<dbReference type="Proteomes" id="UP000775872">
    <property type="component" value="Unassembled WGS sequence"/>
</dbReference>